<name>A0ABR2W7K6_9FUNG</name>
<organism evidence="2 3">
    <name type="scientific">Basidiobolus ranarum</name>
    <dbReference type="NCBI Taxonomy" id="34480"/>
    <lineage>
        <taxon>Eukaryota</taxon>
        <taxon>Fungi</taxon>
        <taxon>Fungi incertae sedis</taxon>
        <taxon>Zoopagomycota</taxon>
        <taxon>Entomophthoromycotina</taxon>
        <taxon>Basidiobolomycetes</taxon>
        <taxon>Basidiobolales</taxon>
        <taxon>Basidiobolaceae</taxon>
        <taxon>Basidiobolus</taxon>
    </lineage>
</organism>
<dbReference type="InterPro" id="IPR006594">
    <property type="entry name" value="LisH"/>
</dbReference>
<sequence>MSTEQFREALEASIRKKGLVNDLKAELRARIFHLLKDKIPLEKTSTYTASRLIVQVIDNLILEYLEKQHYDCTLSVFLSESGLNETQRLTTKDMLHILNLNYSEELRAILKNSQDGLLMAILSGMAVIDNDLSLIENMKKDIDVNIDPKYRSILEPPPTSTLHFQVNKDESDMSQLPSEITERSQENLETDAETRNLKKQLLNIMRLASKQKEEIKSYKEKLHKVETKQETSELRRKYEQTVKENRKLSAKVENEIHAKSKLIKALEEEKYQSSTLENELKRIQGILSKTQKVLSPLVLENNSDLDSLMAELKNASFFIDTYTERTGTPNISLVYDEYHAPNET</sequence>
<dbReference type="PANTHER" id="PTHR39063:SF1">
    <property type="entry name" value="OFD1 CENTRIOLE AND CENTRIOLAR SATELLITE PROTEIN"/>
    <property type="match status" value="1"/>
</dbReference>
<dbReference type="Proteomes" id="UP001479436">
    <property type="component" value="Unassembled WGS sequence"/>
</dbReference>
<gene>
    <name evidence="2" type="ORF">K7432_002553</name>
</gene>
<protein>
    <recommendedName>
        <fullName evidence="4">LisH domain-containing protein</fullName>
    </recommendedName>
</protein>
<accession>A0ABR2W7K6</accession>
<reference evidence="2 3" key="1">
    <citation type="submission" date="2023-04" db="EMBL/GenBank/DDBJ databases">
        <title>Genome of Basidiobolus ranarum AG-B5.</title>
        <authorList>
            <person name="Stajich J.E."/>
            <person name="Carter-House D."/>
            <person name="Gryganskyi A."/>
        </authorList>
    </citation>
    <scope>NUCLEOTIDE SEQUENCE [LARGE SCALE GENOMIC DNA]</scope>
    <source>
        <strain evidence="2 3">AG-B5</strain>
    </source>
</reference>
<evidence type="ECO:0000256" key="1">
    <source>
        <dbReference type="SAM" id="Coils"/>
    </source>
</evidence>
<dbReference type="EMBL" id="JASJQH010006945">
    <property type="protein sequence ID" value="KAK9722607.1"/>
    <property type="molecule type" value="Genomic_DNA"/>
</dbReference>
<dbReference type="Gene3D" id="1.20.960.40">
    <property type="match status" value="1"/>
</dbReference>
<dbReference type="PROSITE" id="PS50896">
    <property type="entry name" value="LISH"/>
    <property type="match status" value="1"/>
</dbReference>
<dbReference type="PANTHER" id="PTHR39063">
    <property type="entry name" value="ORAL-FACIAL-DIGITAL SYNDROME 1 PROTEIN HOMOLOG"/>
    <property type="match status" value="1"/>
</dbReference>
<dbReference type="InterPro" id="IPR055289">
    <property type="entry name" value="OFD1"/>
</dbReference>
<proteinExistence type="predicted"/>
<keyword evidence="1" id="KW-0175">Coiled coil</keyword>
<evidence type="ECO:0000313" key="2">
    <source>
        <dbReference type="EMBL" id="KAK9722607.1"/>
    </source>
</evidence>
<evidence type="ECO:0008006" key="4">
    <source>
        <dbReference type="Google" id="ProtNLM"/>
    </source>
</evidence>
<keyword evidence="3" id="KW-1185">Reference proteome</keyword>
<evidence type="ECO:0000313" key="3">
    <source>
        <dbReference type="Proteomes" id="UP001479436"/>
    </source>
</evidence>
<comment type="caution">
    <text evidence="2">The sequence shown here is derived from an EMBL/GenBank/DDBJ whole genome shotgun (WGS) entry which is preliminary data.</text>
</comment>
<dbReference type="Pfam" id="PF16045">
    <property type="entry name" value="LisH_2"/>
    <property type="match status" value="1"/>
</dbReference>
<feature type="coiled-coil region" evidence="1">
    <location>
        <begin position="201"/>
        <end position="269"/>
    </location>
</feature>